<evidence type="ECO:0000313" key="5">
    <source>
        <dbReference type="Proteomes" id="UP001255601"/>
    </source>
</evidence>
<dbReference type="AlphaFoldDB" id="A0AAJ2B9L7"/>
<dbReference type="InterPro" id="IPR006059">
    <property type="entry name" value="SBP"/>
</dbReference>
<dbReference type="EMBL" id="JAVIZC010000001">
    <property type="protein sequence ID" value="MDR6100927.1"/>
    <property type="molecule type" value="Genomic_DNA"/>
</dbReference>
<evidence type="ECO:0000256" key="3">
    <source>
        <dbReference type="ARBA" id="ARBA00022764"/>
    </source>
</evidence>
<dbReference type="SUPFAM" id="SSF46785">
    <property type="entry name" value="Winged helix' DNA-binding domain"/>
    <property type="match status" value="1"/>
</dbReference>
<evidence type="ECO:0000256" key="2">
    <source>
        <dbReference type="ARBA" id="ARBA00008520"/>
    </source>
</evidence>
<organism evidence="4 5">
    <name type="scientific">Agrobacterium larrymoorei</name>
    <dbReference type="NCBI Taxonomy" id="160699"/>
    <lineage>
        <taxon>Bacteria</taxon>
        <taxon>Pseudomonadati</taxon>
        <taxon>Pseudomonadota</taxon>
        <taxon>Alphaproteobacteria</taxon>
        <taxon>Hyphomicrobiales</taxon>
        <taxon>Rhizobiaceae</taxon>
        <taxon>Rhizobium/Agrobacterium group</taxon>
        <taxon>Agrobacterium</taxon>
    </lineage>
</organism>
<reference evidence="4" key="1">
    <citation type="submission" date="2023-08" db="EMBL/GenBank/DDBJ databases">
        <title>Functional and genomic diversity of the sorghum phyllosphere microbiome.</title>
        <authorList>
            <person name="Shade A."/>
        </authorList>
    </citation>
    <scope>NUCLEOTIDE SEQUENCE</scope>
    <source>
        <strain evidence="4">SORGH_AS_0974</strain>
    </source>
</reference>
<dbReference type="InterPro" id="IPR036388">
    <property type="entry name" value="WH-like_DNA-bd_sf"/>
</dbReference>
<accession>A0AAJ2B9L7</accession>
<evidence type="ECO:0000313" key="4">
    <source>
        <dbReference type="EMBL" id="MDR6100927.1"/>
    </source>
</evidence>
<dbReference type="SUPFAM" id="SSF53850">
    <property type="entry name" value="Periplasmic binding protein-like II"/>
    <property type="match status" value="1"/>
</dbReference>
<dbReference type="GO" id="GO:0042597">
    <property type="term" value="C:periplasmic space"/>
    <property type="evidence" value="ECO:0007669"/>
    <property type="project" value="UniProtKB-SubCell"/>
</dbReference>
<gene>
    <name evidence="4" type="ORF">QE369_001105</name>
</gene>
<evidence type="ECO:0000256" key="1">
    <source>
        <dbReference type="ARBA" id="ARBA00004418"/>
    </source>
</evidence>
<dbReference type="PANTHER" id="PTHR43649">
    <property type="entry name" value="ARABINOSE-BINDING PROTEIN-RELATED"/>
    <property type="match status" value="1"/>
</dbReference>
<proteinExistence type="inferred from homology"/>
<comment type="subcellular location">
    <subcellularLocation>
        <location evidence="1">Periplasm</location>
    </subcellularLocation>
</comment>
<keyword evidence="4" id="KW-0762">Sugar transport</keyword>
<comment type="similarity">
    <text evidence="2">Belongs to the bacterial solute-binding protein 1 family.</text>
</comment>
<keyword evidence="4" id="KW-0813">Transport</keyword>
<protein>
    <submittedName>
        <fullName evidence="4">Multiple sugar transport system substrate-binding protein</fullName>
    </submittedName>
</protein>
<dbReference type="PANTHER" id="PTHR43649:SF12">
    <property type="entry name" value="DIACETYLCHITOBIOSE BINDING PROTEIN DASA"/>
    <property type="match status" value="1"/>
</dbReference>
<dbReference type="Gene3D" id="1.10.10.10">
    <property type="entry name" value="Winged helix-like DNA-binding domain superfamily/Winged helix DNA-binding domain"/>
    <property type="match status" value="1"/>
</dbReference>
<dbReference type="Pfam" id="PF01547">
    <property type="entry name" value="SBP_bac_1"/>
    <property type="match status" value="1"/>
</dbReference>
<dbReference type="InterPro" id="IPR050490">
    <property type="entry name" value="Bact_solute-bd_prot1"/>
</dbReference>
<dbReference type="Proteomes" id="UP001255601">
    <property type="component" value="Unassembled WGS sequence"/>
</dbReference>
<comment type="caution">
    <text evidence="4">The sequence shown here is derived from an EMBL/GenBank/DDBJ whole genome shotgun (WGS) entry which is preliminary data.</text>
</comment>
<name>A0AAJ2B9L7_9HYPH</name>
<dbReference type="Gene3D" id="3.40.190.10">
    <property type="entry name" value="Periplasmic binding protein-like II"/>
    <property type="match status" value="2"/>
</dbReference>
<dbReference type="InterPro" id="IPR036390">
    <property type="entry name" value="WH_DNA-bd_sf"/>
</dbReference>
<sequence length="551" mass="59841">MNEYEISRIIALADRLTARFRVAFPEAGQNSVWQIVSNLVRLHLEGHMITLTSLIAASGLPYGTAIRCIHALEARGMIGRQARSRSGKSFVYFPTPSLLKNFEAYAEDVKQELSRMVVEEPRLDATKYFFGGDHQRHALTERQLRGLRDIEGVETLQFLLHNDWYFMSLRHVWSDFRSRIGPSGNFTLVDRQTLYETIRRNAEQPVSGADIIAIAPSWVGEMAAGAIIAPPGQHQLCADVASPLHAMLAPSGLEMAVPAYVAIDLLAVRRDLLDEEALSYPTNLDAVLATARQLHTPRHNRYGIVWGGSRGLALGHSFLFILSCMGAQWPQNGANSLESVATFLTGSESVAAFEYLRMLIEVSAPGVLNGGAGETQAVFAAGSAAMSFLSSLDATRFELDINSKVKHRVAYLPPPIATRGRGKVPLDGFFLALPANLPPPRQKTAQAVLAALASPESTGVEEDVGRLPTSSLFSLIRDPEQARNSAIHALIASLTRQHKLVAPSPILPPHEIVVTQILGEHLHDALANNAKDGTAALASAAKKIRSIGLNA</sequence>
<keyword evidence="3" id="KW-0574">Periplasm</keyword>